<sequence length="247" mass="28545">MKNSIWLVIFIISGNFYCSISFTLVCEFRLSSLKTIGQIYECFSDKVPTKSGYNVTKISGIHSGGKKNEHVTSVFIVGSDALIFFPRQISKFFPNLVSFQLFSTSIEILNGDELDEFGEKLKYFVLTFSKLKTISSHLFLKTPNVIFIWFQYNKITQVGHDLLTPFNLTRLQQVDFDNNNCISKNSRNNGILELQIELRTSCRYDNEPTTTTVLTTPCTICTTTKYEGRNCFYWDRKSRRKKFKNDL</sequence>
<keyword evidence="1" id="KW-0812">Transmembrane</keyword>
<keyword evidence="1" id="KW-1133">Transmembrane helix</keyword>
<reference evidence="2" key="1">
    <citation type="submission" date="2021-03" db="EMBL/GenBank/DDBJ databases">
        <title>Chromosome level genome of the anhydrobiotic midge Polypedilum vanderplanki.</title>
        <authorList>
            <person name="Yoshida Y."/>
            <person name="Kikawada T."/>
            <person name="Gusev O."/>
        </authorList>
    </citation>
    <scope>NUCLEOTIDE SEQUENCE</scope>
    <source>
        <strain evidence="2">NIAS01</strain>
        <tissue evidence="2">Whole body or cell culture</tissue>
    </source>
</reference>
<proteinExistence type="predicted"/>
<evidence type="ECO:0000256" key="1">
    <source>
        <dbReference type="SAM" id="Phobius"/>
    </source>
</evidence>
<name>A0A9J6B9G6_POLVA</name>
<organism evidence="2 3">
    <name type="scientific">Polypedilum vanderplanki</name>
    <name type="common">Sleeping chironomid midge</name>
    <dbReference type="NCBI Taxonomy" id="319348"/>
    <lineage>
        <taxon>Eukaryota</taxon>
        <taxon>Metazoa</taxon>
        <taxon>Ecdysozoa</taxon>
        <taxon>Arthropoda</taxon>
        <taxon>Hexapoda</taxon>
        <taxon>Insecta</taxon>
        <taxon>Pterygota</taxon>
        <taxon>Neoptera</taxon>
        <taxon>Endopterygota</taxon>
        <taxon>Diptera</taxon>
        <taxon>Nematocera</taxon>
        <taxon>Chironomoidea</taxon>
        <taxon>Chironomidae</taxon>
        <taxon>Chironominae</taxon>
        <taxon>Polypedilum</taxon>
        <taxon>Polypedilum</taxon>
    </lineage>
</organism>
<dbReference type="OrthoDB" id="7782277at2759"/>
<evidence type="ECO:0000313" key="2">
    <source>
        <dbReference type="EMBL" id="KAG5666513.1"/>
    </source>
</evidence>
<feature type="transmembrane region" description="Helical" evidence="1">
    <location>
        <begin position="6"/>
        <end position="26"/>
    </location>
</feature>
<comment type="caution">
    <text evidence="2">The sequence shown here is derived from an EMBL/GenBank/DDBJ whole genome shotgun (WGS) entry which is preliminary data.</text>
</comment>
<dbReference type="InterPro" id="IPR032675">
    <property type="entry name" value="LRR_dom_sf"/>
</dbReference>
<keyword evidence="3" id="KW-1185">Reference proteome</keyword>
<gene>
    <name evidence="2" type="ORF">PVAND_014534</name>
</gene>
<accession>A0A9J6B9G6</accession>
<keyword evidence="1" id="KW-0472">Membrane</keyword>
<dbReference type="Gene3D" id="3.80.10.10">
    <property type="entry name" value="Ribonuclease Inhibitor"/>
    <property type="match status" value="1"/>
</dbReference>
<dbReference type="EMBL" id="JADBJN010000004">
    <property type="protein sequence ID" value="KAG5666513.1"/>
    <property type="molecule type" value="Genomic_DNA"/>
</dbReference>
<evidence type="ECO:0000313" key="3">
    <source>
        <dbReference type="Proteomes" id="UP001107558"/>
    </source>
</evidence>
<dbReference type="AlphaFoldDB" id="A0A9J6B9G6"/>
<dbReference type="SUPFAM" id="SSF52058">
    <property type="entry name" value="L domain-like"/>
    <property type="match status" value="1"/>
</dbReference>
<protein>
    <submittedName>
        <fullName evidence="2">Uncharacterized protein</fullName>
    </submittedName>
</protein>
<dbReference type="Proteomes" id="UP001107558">
    <property type="component" value="Chromosome 4"/>
</dbReference>